<protein>
    <recommendedName>
        <fullName evidence="4">DUF4309 domain-containing protein</fullName>
    </recommendedName>
</protein>
<evidence type="ECO:0000313" key="2">
    <source>
        <dbReference type="EMBL" id="OIJ19826.1"/>
    </source>
</evidence>
<dbReference type="Proteomes" id="UP000180057">
    <property type="component" value="Unassembled WGS sequence"/>
</dbReference>
<accession>A0A1S2M344</accession>
<organism evidence="1 3">
    <name type="scientific">Anaerobacillus alkalidiazotrophicus</name>
    <dbReference type="NCBI Taxonomy" id="472963"/>
    <lineage>
        <taxon>Bacteria</taxon>
        <taxon>Bacillati</taxon>
        <taxon>Bacillota</taxon>
        <taxon>Bacilli</taxon>
        <taxon>Bacillales</taxon>
        <taxon>Bacillaceae</taxon>
        <taxon>Anaerobacillus</taxon>
    </lineage>
</organism>
<dbReference type="EMBL" id="MLQS01000030">
    <property type="protein sequence ID" value="OIJ18347.1"/>
    <property type="molecule type" value="Genomic_DNA"/>
</dbReference>
<dbReference type="OrthoDB" id="2959847at2"/>
<dbReference type="AlphaFoldDB" id="A0A1S2M344"/>
<proteinExistence type="predicted"/>
<dbReference type="RefSeq" id="WP_071389956.1">
    <property type="nucleotide sequence ID" value="NZ_MLQS01000017.1"/>
</dbReference>
<evidence type="ECO:0000313" key="1">
    <source>
        <dbReference type="EMBL" id="OIJ18347.1"/>
    </source>
</evidence>
<sequence>MKQILFVMCWIFLVACGTNQEANLHHLEVEYSKNLNTYISSSSKNELVATLLTISPDTDENLITTSNNDYFTQNDLRKEIKEGIFQTIITEKQDNHINGISFYTWVENEDEIIILDKVKFTDEVDLQLGQFYSDIWHENNKFYLSYHDLDVTSSFITEAQTGRMVTSPIIIGSSKNEVILKVGEPSMTDWYLGGTYYYYNDIAYLFDEDSNVVAMNMPGLRINVQISEVIEKLGEPTGKSYSEMENSYFYSYEAGPYLLSFEVFDEDKKITNIWLTESNNFLLK</sequence>
<evidence type="ECO:0008006" key="4">
    <source>
        <dbReference type="Google" id="ProtNLM"/>
    </source>
</evidence>
<dbReference type="Pfam" id="PF14172">
    <property type="entry name" value="DUF4309"/>
    <property type="match status" value="1"/>
</dbReference>
<dbReference type="EMBL" id="MLQS01000017">
    <property type="protein sequence ID" value="OIJ19826.1"/>
    <property type="molecule type" value="Genomic_DNA"/>
</dbReference>
<name>A0A1S2M344_9BACI</name>
<comment type="caution">
    <text evidence="1">The sequence shown here is derived from an EMBL/GenBank/DDBJ whole genome shotgun (WGS) entry which is preliminary data.</text>
</comment>
<reference evidence="1 3" key="1">
    <citation type="submission" date="2016-10" db="EMBL/GenBank/DDBJ databases">
        <title>Draft genome sequences of four alkaliphilic bacteria belonging to the Anaerobacillus genus.</title>
        <authorList>
            <person name="Bassil N.M."/>
            <person name="Lloyd J.R."/>
        </authorList>
    </citation>
    <scope>NUCLEOTIDE SEQUENCE [LARGE SCALE GENOMIC DNA]</scope>
    <source>
        <strain evidence="1 3">DSM 22531</strain>
    </source>
</reference>
<dbReference type="PROSITE" id="PS51257">
    <property type="entry name" value="PROKAR_LIPOPROTEIN"/>
    <property type="match status" value="1"/>
</dbReference>
<keyword evidence="3" id="KW-1185">Reference proteome</keyword>
<dbReference type="InterPro" id="IPR025453">
    <property type="entry name" value="DUF4309"/>
</dbReference>
<evidence type="ECO:0000313" key="3">
    <source>
        <dbReference type="Proteomes" id="UP000180057"/>
    </source>
</evidence>
<gene>
    <name evidence="2" type="ORF">BKP45_12285</name>
    <name evidence="1" type="ORF">BKP45_18000</name>
</gene>